<feature type="domain" description="P/Homo B" evidence="3">
    <location>
        <begin position="496"/>
        <end position="626"/>
    </location>
</feature>
<name>A0ABV5SBP3_9ACTN</name>
<dbReference type="InterPro" id="IPR002884">
    <property type="entry name" value="P_dom"/>
</dbReference>
<dbReference type="PROSITE" id="PS51829">
    <property type="entry name" value="P_HOMO_B"/>
    <property type="match status" value="1"/>
</dbReference>
<accession>A0ABV5SBP3</accession>
<evidence type="ECO:0000259" key="3">
    <source>
        <dbReference type="PROSITE" id="PS51829"/>
    </source>
</evidence>
<keyword evidence="4" id="KW-0482">Metalloprotease</keyword>
<dbReference type="RefSeq" id="WP_344985976.1">
    <property type="nucleotide sequence ID" value="NZ_BAAAXV010000001.1"/>
</dbReference>
<dbReference type="Pfam" id="PF01483">
    <property type="entry name" value="P_proprotein"/>
    <property type="match status" value="1"/>
</dbReference>
<dbReference type="Gene3D" id="2.60.120.260">
    <property type="entry name" value="Galactose-binding domain-like"/>
    <property type="match status" value="1"/>
</dbReference>
<dbReference type="GO" id="GO:0008237">
    <property type="term" value="F:metallopeptidase activity"/>
    <property type="evidence" value="ECO:0007669"/>
    <property type="project" value="UniProtKB-KW"/>
</dbReference>
<dbReference type="Proteomes" id="UP001589532">
    <property type="component" value="Unassembled WGS sequence"/>
</dbReference>
<reference evidence="4 5" key="1">
    <citation type="submission" date="2024-09" db="EMBL/GenBank/DDBJ databases">
        <authorList>
            <person name="Sun Q."/>
            <person name="Mori K."/>
        </authorList>
    </citation>
    <scope>NUCLEOTIDE SEQUENCE [LARGE SCALE GENOMIC DNA]</scope>
    <source>
        <strain evidence="4 5">JCM 3143</strain>
    </source>
</reference>
<evidence type="ECO:0000256" key="2">
    <source>
        <dbReference type="ARBA" id="ARBA00022801"/>
    </source>
</evidence>
<organism evidence="4 5">
    <name type="scientific">Nonomuraea helvata</name>
    <dbReference type="NCBI Taxonomy" id="37484"/>
    <lineage>
        <taxon>Bacteria</taxon>
        <taxon>Bacillati</taxon>
        <taxon>Actinomycetota</taxon>
        <taxon>Actinomycetes</taxon>
        <taxon>Streptosporangiales</taxon>
        <taxon>Streptosporangiaceae</taxon>
        <taxon>Nonomuraea</taxon>
    </lineage>
</organism>
<evidence type="ECO:0000256" key="1">
    <source>
        <dbReference type="ARBA" id="ARBA00022670"/>
    </source>
</evidence>
<gene>
    <name evidence="4" type="ORF">ACFFSA_39110</name>
</gene>
<dbReference type="PANTHER" id="PTHR41775:SF1">
    <property type="entry name" value="PEPTIDASE M6-LIKE DOMAIN-CONTAINING PROTEIN"/>
    <property type="match status" value="1"/>
</dbReference>
<dbReference type="InterPro" id="IPR008757">
    <property type="entry name" value="Peptidase_M6-like_domain"/>
</dbReference>
<protein>
    <submittedName>
        <fullName evidence="4">M6 family metalloprotease domain-containing protein</fullName>
    </submittedName>
</protein>
<keyword evidence="2" id="KW-0378">Hydrolase</keyword>
<dbReference type="NCBIfam" id="TIGR03296">
    <property type="entry name" value="M6dom_TIGR03296"/>
    <property type="match status" value="1"/>
</dbReference>
<dbReference type="EMBL" id="JBHMBW010000054">
    <property type="protein sequence ID" value="MFB9629121.1"/>
    <property type="molecule type" value="Genomic_DNA"/>
</dbReference>
<evidence type="ECO:0000313" key="4">
    <source>
        <dbReference type="EMBL" id="MFB9629121.1"/>
    </source>
</evidence>
<evidence type="ECO:0000313" key="5">
    <source>
        <dbReference type="Proteomes" id="UP001589532"/>
    </source>
</evidence>
<dbReference type="SUPFAM" id="SSF49785">
    <property type="entry name" value="Galactose-binding domain-like"/>
    <property type="match status" value="1"/>
</dbReference>
<proteinExistence type="predicted"/>
<keyword evidence="5" id="KW-1185">Reference proteome</keyword>
<sequence length="626" mass="67695">MSAIFGETLSFTQAEGEEVRLVVFGDEHYARYETLDGYTTVYDASAGAYCYADLKDGRFQSTGVRIDSYDAPGGVPRHLRESGPVMAEAHRRRRPGTLSAEAAEDSALTFGPTGGLLEGRRLSVGSVRGLTILVDFPDQATTVTPAQVDALLNAPGYRENGNACSVNEYYKTMSSDLLDFTNDVVGPFRMSHDITFYADPANFDVLVPEALRAAVDSGVDLTRYDSLGQNVVDALIVLYAGKTQYIKDSVLWPHNSVVELEFGDMRTHFYLVTSMGEGPEQLTIGTFCHESGHLLCRFPDLYDYGRRDGDDFTSSGLGLYCLMSAGNHLDGGKTPAPVSAYLRDLAGWCPEKTELNLAGVYQAEHGDYRKVFRYSTGTDEEYFLVENRSKLGFDLHSPAGGLAVYHCDTRGSNELQDGTPLHHYQIALLQADGHLDLENNLNSGDSRDLYGRVDGTALSHSTVPASLLWSGAESGLTLSAISDPGQTIRFRAGPVGVNGAAFSSVSRPALRIPDSDPHGVADTITIEAEGTVRTLKILIDLDHNHPEDLRIVLHSPTGRRIVLAHREATLDTSKLLQYATEPPSAVTPLVGQPAGGGWTLLVSDLAPSHATAGVLSAWRLDIVTGT</sequence>
<keyword evidence="1" id="KW-0645">Protease</keyword>
<dbReference type="PANTHER" id="PTHR41775">
    <property type="entry name" value="SECRETED PROTEIN-RELATED"/>
    <property type="match status" value="1"/>
</dbReference>
<comment type="caution">
    <text evidence="4">The sequence shown here is derived from an EMBL/GenBank/DDBJ whole genome shotgun (WGS) entry which is preliminary data.</text>
</comment>
<dbReference type="InterPro" id="IPR008979">
    <property type="entry name" value="Galactose-bd-like_sf"/>
</dbReference>